<proteinExistence type="predicted"/>
<sequence length="187" mass="21449">MVSDSDLVNRLREILGSSDLDTATAASVRRQLEEEFKVDLSNRKTFIRDQIDIYLQTLEKDNKEDNVEGENDDVEDEEKPNNVDKEVKKRGGGFNKLCSLSPQLQKFLGVSELARTQVVKKVWAYIKENNLQDPKNKKKILCDKSLLAIFRVNSIDMFQMNKVLSKHIWPLTVETGTCFECCSFSIL</sequence>
<name>A0ACC0X660_9ROSI</name>
<accession>A0ACC0X660</accession>
<reference evidence="2" key="1">
    <citation type="journal article" date="2023" name="G3 (Bethesda)">
        <title>Genome assembly and association tests identify interacting loci associated with vigor, precocity, and sex in interspecific pistachio rootstocks.</title>
        <authorList>
            <person name="Palmer W."/>
            <person name="Jacygrad E."/>
            <person name="Sagayaradj S."/>
            <person name="Cavanaugh K."/>
            <person name="Han R."/>
            <person name="Bertier L."/>
            <person name="Beede B."/>
            <person name="Kafkas S."/>
            <person name="Golino D."/>
            <person name="Preece J."/>
            <person name="Michelmore R."/>
        </authorList>
    </citation>
    <scope>NUCLEOTIDE SEQUENCE [LARGE SCALE GENOMIC DNA]</scope>
</reference>
<keyword evidence="2" id="KW-1185">Reference proteome</keyword>
<evidence type="ECO:0000313" key="1">
    <source>
        <dbReference type="EMBL" id="KAJ0010459.1"/>
    </source>
</evidence>
<protein>
    <submittedName>
        <fullName evidence="1">Uncharacterized protein</fullName>
    </submittedName>
</protein>
<gene>
    <name evidence="1" type="ORF">Pint_34476</name>
</gene>
<organism evidence="1 2">
    <name type="scientific">Pistacia integerrima</name>
    <dbReference type="NCBI Taxonomy" id="434235"/>
    <lineage>
        <taxon>Eukaryota</taxon>
        <taxon>Viridiplantae</taxon>
        <taxon>Streptophyta</taxon>
        <taxon>Embryophyta</taxon>
        <taxon>Tracheophyta</taxon>
        <taxon>Spermatophyta</taxon>
        <taxon>Magnoliopsida</taxon>
        <taxon>eudicotyledons</taxon>
        <taxon>Gunneridae</taxon>
        <taxon>Pentapetalae</taxon>
        <taxon>rosids</taxon>
        <taxon>malvids</taxon>
        <taxon>Sapindales</taxon>
        <taxon>Anacardiaceae</taxon>
        <taxon>Pistacia</taxon>
    </lineage>
</organism>
<dbReference type="Proteomes" id="UP001163603">
    <property type="component" value="Chromosome 14"/>
</dbReference>
<comment type="caution">
    <text evidence="1">The sequence shown here is derived from an EMBL/GenBank/DDBJ whole genome shotgun (WGS) entry which is preliminary data.</text>
</comment>
<dbReference type="EMBL" id="CM047749">
    <property type="protein sequence ID" value="KAJ0010459.1"/>
    <property type="molecule type" value="Genomic_DNA"/>
</dbReference>
<evidence type="ECO:0000313" key="2">
    <source>
        <dbReference type="Proteomes" id="UP001163603"/>
    </source>
</evidence>